<evidence type="ECO:0000256" key="6">
    <source>
        <dbReference type="ARBA" id="ARBA00023136"/>
    </source>
</evidence>
<reference evidence="9" key="1">
    <citation type="submission" date="2016-07" db="EMBL/GenBank/DDBJ databases">
        <title>Microvirga ossetica sp. nov. a new species of rhizobia isolated from root nodules of the legume species Vicia alpestris Steven originated from North Ossetia region in the Caucasus.</title>
        <authorList>
            <person name="Safronova V.I."/>
            <person name="Kuznetsova I.G."/>
            <person name="Sazanova A.L."/>
            <person name="Belimov A."/>
            <person name="Andronov E."/>
            <person name="Osledkin Y.S."/>
            <person name="Onishchuk O.P."/>
            <person name="Kurchak O.N."/>
            <person name="Shaposhnikov A.I."/>
            <person name="Willems A."/>
            <person name="Tikhonovich I.A."/>
        </authorList>
    </citation>
    <scope>NUCLEOTIDE SEQUENCE [LARGE SCALE GENOMIC DNA]</scope>
    <source>
        <strain evidence="9">V5/3M</strain>
        <plasmid evidence="9">unnamed2</plasmid>
    </source>
</reference>
<feature type="domain" description="ABC transmembrane type-1" evidence="8">
    <location>
        <begin position="97"/>
        <end position="300"/>
    </location>
</feature>
<dbReference type="GO" id="GO:0005886">
    <property type="term" value="C:plasma membrane"/>
    <property type="evidence" value="ECO:0007669"/>
    <property type="project" value="UniProtKB-SubCell"/>
</dbReference>
<evidence type="ECO:0000259" key="8">
    <source>
        <dbReference type="PROSITE" id="PS50928"/>
    </source>
</evidence>
<keyword evidence="3" id="KW-1003">Cell membrane</keyword>
<keyword evidence="6 7" id="KW-0472">Membrane</keyword>
<evidence type="ECO:0000256" key="3">
    <source>
        <dbReference type="ARBA" id="ARBA00022475"/>
    </source>
</evidence>
<feature type="transmembrane region" description="Helical" evidence="7">
    <location>
        <begin position="36"/>
        <end position="59"/>
    </location>
</feature>
<dbReference type="SUPFAM" id="SSF161098">
    <property type="entry name" value="MetI-like"/>
    <property type="match status" value="1"/>
</dbReference>
<feature type="transmembrane region" description="Helical" evidence="7">
    <location>
        <begin position="221"/>
        <end position="246"/>
    </location>
</feature>
<gene>
    <name evidence="9" type="ORF">BB934_41685</name>
</gene>
<dbReference type="GO" id="GO:0055085">
    <property type="term" value="P:transmembrane transport"/>
    <property type="evidence" value="ECO:0007669"/>
    <property type="project" value="InterPro"/>
</dbReference>
<evidence type="ECO:0000256" key="2">
    <source>
        <dbReference type="ARBA" id="ARBA00022448"/>
    </source>
</evidence>
<evidence type="ECO:0000256" key="1">
    <source>
        <dbReference type="ARBA" id="ARBA00004651"/>
    </source>
</evidence>
<protein>
    <submittedName>
        <fullName evidence="9">Transporter</fullName>
    </submittedName>
</protein>
<feature type="transmembrane region" description="Helical" evidence="7">
    <location>
        <begin position="279"/>
        <end position="300"/>
    </location>
</feature>
<sequence>MSANPTVLTGVPAHDSEVDVSVRPAVRRLLRDWFGFYLPATVIALVMLFPFFWMISIALRAEPDVYAYPPHLLPEPFKWDNFVRIWSDPRMKMGLLFWNTLVYATIRTFLQLLLSSMAAFVLARYRFPGREAVFFVILATVMIPHEVLVIPLFVMIKHMPFAGGNDWLGMGGTGWLDSFKGLILPGIVSGYSIFFLRQFFLTLPSELEDAARIDGASEFGIYWRITLPMAIPALTTLGVFSFQFAWSDFMWPLIITNSDHIKTIQLGLSVLQSSEGTEWSLLMTGAVIATLPLISLFVLLQRFISTGISFGVGR</sequence>
<evidence type="ECO:0000313" key="9">
    <source>
        <dbReference type="EMBL" id="ANY84840.1"/>
    </source>
</evidence>
<accession>A0A1B2EXX2</accession>
<keyword evidence="5 7" id="KW-1133">Transmembrane helix</keyword>
<geneLocation type="plasmid" evidence="9">
    <name>unnamed2</name>
</geneLocation>
<name>A0A1B2EXX2_9HYPH</name>
<dbReference type="RefSeq" id="WP_099515689.1">
    <property type="nucleotide sequence ID" value="NZ_CP016619.1"/>
</dbReference>
<dbReference type="PROSITE" id="PS50928">
    <property type="entry name" value="ABC_TM1"/>
    <property type="match status" value="1"/>
</dbReference>
<keyword evidence="2 7" id="KW-0813">Transport</keyword>
<dbReference type="InterPro" id="IPR035906">
    <property type="entry name" value="MetI-like_sf"/>
</dbReference>
<dbReference type="Pfam" id="PF00528">
    <property type="entry name" value="BPD_transp_1"/>
    <property type="match status" value="1"/>
</dbReference>
<keyword evidence="4 7" id="KW-0812">Transmembrane</keyword>
<organism evidence="9">
    <name type="scientific">Microvirga ossetica</name>
    <dbReference type="NCBI Taxonomy" id="1882682"/>
    <lineage>
        <taxon>Bacteria</taxon>
        <taxon>Pseudomonadati</taxon>
        <taxon>Pseudomonadota</taxon>
        <taxon>Alphaproteobacteria</taxon>
        <taxon>Hyphomicrobiales</taxon>
        <taxon>Methylobacteriaceae</taxon>
        <taxon>Microvirga</taxon>
    </lineage>
</organism>
<keyword evidence="9" id="KW-0614">Plasmid</keyword>
<dbReference type="CDD" id="cd06261">
    <property type="entry name" value="TM_PBP2"/>
    <property type="match status" value="1"/>
</dbReference>
<dbReference type="PANTHER" id="PTHR43744:SF12">
    <property type="entry name" value="ABC TRANSPORTER PERMEASE PROTEIN MG189-RELATED"/>
    <property type="match status" value="1"/>
</dbReference>
<dbReference type="PANTHER" id="PTHR43744">
    <property type="entry name" value="ABC TRANSPORTER PERMEASE PROTEIN MG189-RELATED-RELATED"/>
    <property type="match status" value="1"/>
</dbReference>
<evidence type="ECO:0000256" key="7">
    <source>
        <dbReference type="RuleBase" id="RU363032"/>
    </source>
</evidence>
<dbReference type="InterPro" id="IPR000515">
    <property type="entry name" value="MetI-like"/>
</dbReference>
<dbReference type="KEGG" id="moc:BB934_41685"/>
<comment type="similarity">
    <text evidence="7">Belongs to the binding-protein-dependent transport system permease family.</text>
</comment>
<feature type="transmembrane region" description="Helical" evidence="7">
    <location>
        <begin position="182"/>
        <end position="200"/>
    </location>
</feature>
<dbReference type="AlphaFoldDB" id="A0A1B2EXX2"/>
<evidence type="ECO:0000256" key="5">
    <source>
        <dbReference type="ARBA" id="ARBA00022989"/>
    </source>
</evidence>
<dbReference type="OrthoDB" id="7942317at2"/>
<feature type="transmembrane region" description="Helical" evidence="7">
    <location>
        <begin position="96"/>
        <end position="121"/>
    </location>
</feature>
<dbReference type="Gene3D" id="1.10.3720.10">
    <property type="entry name" value="MetI-like"/>
    <property type="match status" value="1"/>
</dbReference>
<evidence type="ECO:0000256" key="4">
    <source>
        <dbReference type="ARBA" id="ARBA00022692"/>
    </source>
</evidence>
<proteinExistence type="inferred from homology"/>
<feature type="transmembrane region" description="Helical" evidence="7">
    <location>
        <begin position="133"/>
        <end position="156"/>
    </location>
</feature>
<dbReference type="EMBL" id="CP016619">
    <property type="protein sequence ID" value="ANY84840.1"/>
    <property type="molecule type" value="Genomic_DNA"/>
</dbReference>
<comment type="subcellular location">
    <subcellularLocation>
        <location evidence="1 7">Cell membrane</location>
        <topology evidence="1 7">Multi-pass membrane protein</topology>
    </subcellularLocation>
</comment>